<feature type="transmembrane region" description="Helical" evidence="2">
    <location>
        <begin position="190"/>
        <end position="208"/>
    </location>
</feature>
<evidence type="ECO:0000313" key="4">
    <source>
        <dbReference type="Proteomes" id="UP000277671"/>
    </source>
</evidence>
<dbReference type="RefSeq" id="WP_170208671.1">
    <property type="nucleotide sequence ID" value="NZ_RBKT01000001.1"/>
</dbReference>
<keyword evidence="2" id="KW-0472">Membrane</keyword>
<dbReference type="AlphaFoldDB" id="A0A495JQ94"/>
<feature type="transmembrane region" description="Helical" evidence="2">
    <location>
        <begin position="44"/>
        <end position="62"/>
    </location>
</feature>
<feature type="transmembrane region" description="Helical" evidence="2">
    <location>
        <begin position="258"/>
        <end position="282"/>
    </location>
</feature>
<protein>
    <submittedName>
        <fullName evidence="3">Low temperature requirement protein LtrA</fullName>
    </submittedName>
</protein>
<feature type="transmembrane region" description="Helical" evidence="2">
    <location>
        <begin position="12"/>
        <end position="32"/>
    </location>
</feature>
<feature type="compositionally biased region" description="Basic and acidic residues" evidence="1">
    <location>
        <begin position="387"/>
        <end position="397"/>
    </location>
</feature>
<dbReference type="PANTHER" id="PTHR36840:SF1">
    <property type="entry name" value="BLL5714 PROTEIN"/>
    <property type="match status" value="1"/>
</dbReference>
<reference evidence="3 4" key="1">
    <citation type="submission" date="2018-10" db="EMBL/GenBank/DDBJ databases">
        <title>Sequencing the genomes of 1000 actinobacteria strains.</title>
        <authorList>
            <person name="Klenk H.-P."/>
        </authorList>
    </citation>
    <scope>NUCLEOTIDE SEQUENCE [LARGE SCALE GENOMIC DNA]</scope>
    <source>
        <strain evidence="3 4">DSM 45175</strain>
    </source>
</reference>
<feature type="transmembrane region" description="Helical" evidence="2">
    <location>
        <begin position="74"/>
        <end position="94"/>
    </location>
</feature>
<feature type="transmembrane region" description="Helical" evidence="2">
    <location>
        <begin position="214"/>
        <end position="237"/>
    </location>
</feature>
<feature type="transmembrane region" description="Helical" evidence="2">
    <location>
        <begin position="100"/>
        <end position="117"/>
    </location>
</feature>
<keyword evidence="4" id="KW-1185">Reference proteome</keyword>
<evidence type="ECO:0000313" key="3">
    <source>
        <dbReference type="EMBL" id="RKR90552.1"/>
    </source>
</evidence>
<comment type="caution">
    <text evidence="3">The sequence shown here is derived from an EMBL/GenBank/DDBJ whole genome shotgun (WGS) entry which is preliminary data.</text>
</comment>
<dbReference type="EMBL" id="RBKT01000001">
    <property type="protein sequence ID" value="RKR90552.1"/>
    <property type="molecule type" value="Genomic_DNA"/>
</dbReference>
<feature type="transmembrane region" description="Helical" evidence="2">
    <location>
        <begin position="294"/>
        <end position="313"/>
    </location>
</feature>
<proteinExistence type="predicted"/>
<organism evidence="3 4">
    <name type="scientific">Micromonospora pisi</name>
    <dbReference type="NCBI Taxonomy" id="589240"/>
    <lineage>
        <taxon>Bacteria</taxon>
        <taxon>Bacillati</taxon>
        <taxon>Actinomycetota</taxon>
        <taxon>Actinomycetes</taxon>
        <taxon>Micromonosporales</taxon>
        <taxon>Micromonosporaceae</taxon>
        <taxon>Micromonospora</taxon>
    </lineage>
</organism>
<dbReference type="Pfam" id="PF06772">
    <property type="entry name" value="LtrA"/>
    <property type="match status" value="1"/>
</dbReference>
<dbReference type="InterPro" id="IPR010640">
    <property type="entry name" value="Low_temperature_requirement_A"/>
</dbReference>
<dbReference type="PANTHER" id="PTHR36840">
    <property type="entry name" value="BLL5714 PROTEIN"/>
    <property type="match status" value="1"/>
</dbReference>
<feature type="transmembrane region" description="Helical" evidence="2">
    <location>
        <begin position="325"/>
        <end position="358"/>
    </location>
</feature>
<evidence type="ECO:0000256" key="2">
    <source>
        <dbReference type="SAM" id="Phobius"/>
    </source>
</evidence>
<evidence type="ECO:0000256" key="1">
    <source>
        <dbReference type="SAM" id="MobiDB-lite"/>
    </source>
</evidence>
<keyword evidence="2" id="KW-0812">Transmembrane</keyword>
<gene>
    <name evidence="3" type="ORF">BDK92_4930</name>
</gene>
<name>A0A495JQ94_9ACTN</name>
<accession>A0A495JQ94</accession>
<sequence>MGRQPAEKPVTWEELFFDLAFVFALTQFSHLLHEEHTWAGLGKTLILFISVYWIWGGVVLYTDQQDVGRSPGRAVVLALGFGSLLLAMTIPEAYSDRGLLFVSVTLAGRILLGVVTFRSLPVWWGFLHGPHGVVLVTGPLLLAGALTEGAPRIVLWAVAACVDLLSPRLARRTVGKIRVQPRHYTHRYGLLIMLVFGESVIEVGAVSVGEPLTAVRVTAMAAAYGLVCALWWVYFGYGVSAFRRALERAEDQARLRRAILVYGHLLFSLAIIGIADGLGGVVRQPEEPLPGGEVGLFFGGAALFLATFAYAGWRIRRGVAWRRVGASVTCLALLPVGALLPALAALGVLILVVVGLGVTEEIIRRHAVAGSGVSRPGRRPDPSSTEENDHGAPDQLDRGPVAGD</sequence>
<feature type="region of interest" description="Disordered" evidence="1">
    <location>
        <begin position="371"/>
        <end position="404"/>
    </location>
</feature>
<feature type="transmembrane region" description="Helical" evidence="2">
    <location>
        <begin position="129"/>
        <end position="147"/>
    </location>
</feature>
<dbReference type="Proteomes" id="UP000277671">
    <property type="component" value="Unassembled WGS sequence"/>
</dbReference>
<keyword evidence="2" id="KW-1133">Transmembrane helix</keyword>